<dbReference type="GO" id="GO:0019028">
    <property type="term" value="C:viral capsid"/>
    <property type="evidence" value="ECO:0007669"/>
    <property type="project" value="UniProtKB-KW"/>
</dbReference>
<keyword evidence="8 10" id="KW-1035">Host cytoplasm</keyword>
<evidence type="ECO:0000313" key="11">
    <source>
        <dbReference type="EMBL" id="UDM84303.1"/>
    </source>
</evidence>
<dbReference type="Pfam" id="PF01524">
    <property type="entry name" value="Gemini_V2"/>
    <property type="match status" value="1"/>
</dbReference>
<dbReference type="EMBL" id="MZ465370">
    <property type="protein sequence ID" value="UDM84303.1"/>
    <property type="molecule type" value="Genomic_DNA"/>
</dbReference>
<comment type="similarity">
    <text evidence="3 10">Belongs to the geminiviridae protein AV2/V2 family.</text>
</comment>
<evidence type="ECO:0000313" key="12">
    <source>
        <dbReference type="Proteomes" id="UP001249995"/>
    </source>
</evidence>
<dbReference type="GO" id="GO:0052170">
    <property type="term" value="P:symbiont-mediated suppression of host innate immune response"/>
    <property type="evidence" value="ECO:0007669"/>
    <property type="project" value="UniProtKB-KW"/>
</dbReference>
<accession>A0AAE9C3W3</accession>
<comment type="subunit">
    <text evidence="4 10">Interacts with host SGS3.</text>
</comment>
<organism evidence="11 12">
    <name type="scientific">Tobacco leaf curl Puer virus</name>
    <dbReference type="NCBI Taxonomy" id="2886212"/>
    <lineage>
        <taxon>Viruses</taxon>
        <taxon>Monodnaviria</taxon>
        <taxon>Shotokuvirae</taxon>
        <taxon>Cressdnaviricota</taxon>
        <taxon>Repensiviricetes</taxon>
        <taxon>Geplafuvirales</taxon>
        <taxon>Geminiviridae</taxon>
        <taxon>Begomovirus</taxon>
        <taxon>Begomovirus puerense</taxon>
    </lineage>
</organism>
<evidence type="ECO:0000256" key="8">
    <source>
        <dbReference type="ARBA" id="ARBA00023200"/>
    </source>
</evidence>
<proteinExistence type="inferred from homology"/>
<dbReference type="GO" id="GO:0044220">
    <property type="term" value="C:host cell perinuclear region of cytoplasm"/>
    <property type="evidence" value="ECO:0007669"/>
    <property type="project" value="UniProtKB-SubCell"/>
</dbReference>
<evidence type="ECO:0000256" key="7">
    <source>
        <dbReference type="ARBA" id="ARBA00022632"/>
    </source>
</evidence>
<protein>
    <recommendedName>
        <fullName evidence="10">Protein V2</fullName>
    </recommendedName>
</protein>
<evidence type="ECO:0000256" key="5">
    <source>
        <dbReference type="ARBA" id="ARBA00022463"/>
    </source>
</evidence>
<comment type="function">
    <text evidence="1 10">Through its interaction with host SGS3, acts as a suppressor of RNA-mediated gene silencing, also known as post-transcriptional gene silencing (PTGS), a mechanism of plant viral defense that limits the accumulation of viral RNAs.</text>
</comment>
<evidence type="ECO:0000256" key="4">
    <source>
        <dbReference type="ARBA" id="ARBA00011105"/>
    </source>
</evidence>
<sequence>MWDPLLNEFPLTLYGFRSMLAIKYLQVVENTYPPNSVGRYHIRYLIQLLRRRNVYKASEEYADLISSIGLQGSTEVKLRQPNGVSDVDEEGLDLQAHVSQAQNVQNVQKP</sequence>
<keyword evidence="9" id="KW-0899">Viral immunoevasion</keyword>
<name>A0AAE9C3W3_9GEMI</name>
<dbReference type="GO" id="GO:0060967">
    <property type="term" value="P:negative regulation of gene silencing by regulatory ncRNA"/>
    <property type="evidence" value="ECO:0007669"/>
    <property type="project" value="InterPro"/>
</dbReference>
<reference evidence="11" key="1">
    <citation type="journal article" date="2021" name="Arch. Virol.">
        <title>Tobacco leaf curl Puer virus: a novel monopartite begomovirus infecting Nicotiana tabacum in China.</title>
        <authorList>
            <person name="Jiang N."/>
            <person name="Gai X."/>
            <person name="Yin D."/>
            <person name="Zhang G."/>
            <person name="Lu C."/>
            <person name="Guo J."/>
            <person name="Ma J."/>
            <person name="Xia Z."/>
        </authorList>
    </citation>
    <scope>NUCLEOTIDE SEQUENCE</scope>
    <source>
        <strain evidence="11">TbLCPeV</strain>
    </source>
</reference>
<evidence type="ECO:0000256" key="9">
    <source>
        <dbReference type="ARBA" id="ARBA00023280"/>
    </source>
</evidence>
<keyword evidence="12" id="KW-1185">Reference proteome</keyword>
<comment type="subcellular location">
    <subcellularLocation>
        <location evidence="2 10">Host cytoplasm</location>
        <location evidence="2 10">Host perinuclear region</location>
    </subcellularLocation>
</comment>
<keyword evidence="11" id="KW-0946">Virion</keyword>
<evidence type="ECO:0000256" key="1">
    <source>
        <dbReference type="ARBA" id="ARBA00003603"/>
    </source>
</evidence>
<evidence type="ECO:0000256" key="10">
    <source>
        <dbReference type="RuleBase" id="RU364051"/>
    </source>
</evidence>
<evidence type="ECO:0000256" key="2">
    <source>
        <dbReference type="ARBA" id="ARBA00004407"/>
    </source>
</evidence>
<dbReference type="Proteomes" id="UP001249995">
    <property type="component" value="Segment"/>
</dbReference>
<keyword evidence="11" id="KW-0167">Capsid protein</keyword>
<keyword evidence="7" id="KW-1090">Inhibition of host innate immune response by virus</keyword>
<evidence type="ECO:0000256" key="3">
    <source>
        <dbReference type="ARBA" id="ARBA00009397"/>
    </source>
</evidence>
<dbReference type="InterPro" id="IPR002511">
    <property type="entry name" value="Gemini_V2"/>
</dbReference>
<keyword evidence="6 10" id="KW-0945">Host-virus interaction</keyword>
<gene>
    <name evidence="11" type="primary">AV2</name>
</gene>
<evidence type="ECO:0000256" key="6">
    <source>
        <dbReference type="ARBA" id="ARBA00022581"/>
    </source>
</evidence>
<keyword evidence="5 10" id="KW-0941">Suppressor of RNA silencing</keyword>